<organism evidence="1 2">
    <name type="scientific">Cetraspora pellucida</name>
    <dbReference type="NCBI Taxonomy" id="1433469"/>
    <lineage>
        <taxon>Eukaryota</taxon>
        <taxon>Fungi</taxon>
        <taxon>Fungi incertae sedis</taxon>
        <taxon>Mucoromycota</taxon>
        <taxon>Glomeromycotina</taxon>
        <taxon>Glomeromycetes</taxon>
        <taxon>Diversisporales</taxon>
        <taxon>Gigasporaceae</taxon>
        <taxon>Cetraspora</taxon>
    </lineage>
</organism>
<keyword evidence="2" id="KW-1185">Reference proteome</keyword>
<sequence>MQITSKMPKNAKQYYNIISNITNNRLRKEIKEPIRKGVRKINSTKFTKS</sequence>
<dbReference type="Proteomes" id="UP000789759">
    <property type="component" value="Unassembled WGS sequence"/>
</dbReference>
<evidence type="ECO:0000313" key="1">
    <source>
        <dbReference type="EMBL" id="CAG8481407.1"/>
    </source>
</evidence>
<evidence type="ECO:0000313" key="2">
    <source>
        <dbReference type="Proteomes" id="UP000789759"/>
    </source>
</evidence>
<protein>
    <submittedName>
        <fullName evidence="1">10705_t:CDS:1</fullName>
    </submittedName>
</protein>
<reference evidence="1" key="1">
    <citation type="submission" date="2021-06" db="EMBL/GenBank/DDBJ databases">
        <authorList>
            <person name="Kallberg Y."/>
            <person name="Tangrot J."/>
            <person name="Rosling A."/>
        </authorList>
    </citation>
    <scope>NUCLEOTIDE SEQUENCE</scope>
    <source>
        <strain evidence="1">FL966</strain>
    </source>
</reference>
<gene>
    <name evidence="1" type="ORF">CPELLU_LOCUS1535</name>
</gene>
<dbReference type="EMBL" id="CAJVQA010000572">
    <property type="protein sequence ID" value="CAG8481407.1"/>
    <property type="molecule type" value="Genomic_DNA"/>
</dbReference>
<dbReference type="AlphaFoldDB" id="A0A9N8WFV0"/>
<accession>A0A9N8WFV0</accession>
<proteinExistence type="predicted"/>
<name>A0A9N8WFV0_9GLOM</name>
<comment type="caution">
    <text evidence="1">The sequence shown here is derived from an EMBL/GenBank/DDBJ whole genome shotgun (WGS) entry which is preliminary data.</text>
</comment>